<evidence type="ECO:0000313" key="3">
    <source>
        <dbReference type="Proteomes" id="UP001299608"/>
    </source>
</evidence>
<sequence>MKEIDVRGLSCPEPVLIVMDEMDADPGQDLAVLADAAHTRDNIVKLAGEYKRDCRVGMRGMDFEIIIQG</sequence>
<accession>A0AAW5BX16</accession>
<evidence type="ECO:0000259" key="1">
    <source>
        <dbReference type="Pfam" id="PF01206"/>
    </source>
</evidence>
<organism evidence="2 3">
    <name type="scientific">Enterocloster aldenensis</name>
    <dbReference type="NCBI Taxonomy" id="358742"/>
    <lineage>
        <taxon>Bacteria</taxon>
        <taxon>Bacillati</taxon>
        <taxon>Bacillota</taxon>
        <taxon>Clostridia</taxon>
        <taxon>Lachnospirales</taxon>
        <taxon>Lachnospiraceae</taxon>
        <taxon>Enterocloster</taxon>
    </lineage>
</organism>
<gene>
    <name evidence="2" type="ORF">L0N08_23790</name>
</gene>
<dbReference type="GeneID" id="97205455"/>
<feature type="domain" description="UPF0033" evidence="1">
    <location>
        <begin position="2"/>
        <end position="52"/>
    </location>
</feature>
<dbReference type="Gene3D" id="3.30.110.40">
    <property type="entry name" value="TusA-like domain"/>
    <property type="match status" value="1"/>
</dbReference>
<evidence type="ECO:0000313" key="2">
    <source>
        <dbReference type="EMBL" id="MCG4748447.1"/>
    </source>
</evidence>
<name>A0AAW5BX16_9FIRM</name>
<dbReference type="AlphaFoldDB" id="A0AAW5BX16"/>
<dbReference type="Pfam" id="PF01206">
    <property type="entry name" value="TusA"/>
    <property type="match status" value="1"/>
</dbReference>
<proteinExistence type="predicted"/>
<dbReference type="InterPro" id="IPR036868">
    <property type="entry name" value="TusA-like_sf"/>
</dbReference>
<dbReference type="Proteomes" id="UP001299608">
    <property type="component" value="Unassembled WGS sequence"/>
</dbReference>
<dbReference type="InterPro" id="IPR001455">
    <property type="entry name" value="TusA-like"/>
</dbReference>
<dbReference type="EMBL" id="JAKNGE010000037">
    <property type="protein sequence ID" value="MCG4748447.1"/>
    <property type="molecule type" value="Genomic_DNA"/>
</dbReference>
<dbReference type="SUPFAM" id="SSF64307">
    <property type="entry name" value="SirA-like"/>
    <property type="match status" value="1"/>
</dbReference>
<protein>
    <submittedName>
        <fullName evidence="2">Sulfurtransferase TusA family protein</fullName>
    </submittedName>
</protein>
<comment type="caution">
    <text evidence="2">The sequence shown here is derived from an EMBL/GenBank/DDBJ whole genome shotgun (WGS) entry which is preliminary data.</text>
</comment>
<reference evidence="2" key="1">
    <citation type="submission" date="2022-01" db="EMBL/GenBank/DDBJ databases">
        <title>Collection of gut derived symbiotic bacterial strains cultured from healthy donors.</title>
        <authorList>
            <person name="Lin H."/>
            <person name="Kohout C."/>
            <person name="Waligurski E."/>
            <person name="Pamer E.G."/>
        </authorList>
    </citation>
    <scope>NUCLEOTIDE SEQUENCE</scope>
    <source>
        <strain evidence="2">DFI.6.55</strain>
    </source>
</reference>
<dbReference type="RefSeq" id="WP_117561134.1">
    <property type="nucleotide sequence ID" value="NZ_BAABZL010000001.1"/>
</dbReference>